<dbReference type="Pfam" id="PF03443">
    <property type="entry name" value="AA9"/>
    <property type="match status" value="1"/>
</dbReference>
<protein>
    <recommendedName>
        <fullName evidence="15">AA9 family lytic polysaccharide monooxygenase</fullName>
        <ecNumber evidence="15">1.14.99.56</ecNumber>
    </recommendedName>
    <alternativeName>
        <fullName evidence="15">Endo-beta-1,4-glucanase</fullName>
    </alternativeName>
    <alternativeName>
        <fullName evidence="15">Glycosyl hydrolase 61 family protein</fullName>
    </alternativeName>
</protein>
<evidence type="ECO:0000256" key="14">
    <source>
        <dbReference type="ARBA" id="ARBA00045077"/>
    </source>
</evidence>
<comment type="catalytic activity">
    <reaction evidence="14 15">
        <text>[(1-&gt;4)-beta-D-glucosyl]n+m + reduced acceptor + O2 = 4-dehydro-beta-D-glucosyl-[(1-&gt;4)-beta-D-glucosyl]n-1 + [(1-&gt;4)-beta-D-glucosyl]m + acceptor + H2O.</text>
        <dbReference type="EC" id="1.14.99.56"/>
    </reaction>
</comment>
<keyword evidence="9" id="KW-0503">Monooxygenase</keyword>
<dbReference type="Gene3D" id="2.70.50.70">
    <property type="match status" value="1"/>
</dbReference>
<dbReference type="PANTHER" id="PTHR33353">
    <property type="entry name" value="PUTATIVE (AFU_ORTHOLOGUE AFUA_1G12560)-RELATED"/>
    <property type="match status" value="1"/>
</dbReference>
<comment type="cofactor">
    <cofactor evidence="1">
        <name>Cu(2+)</name>
        <dbReference type="ChEBI" id="CHEBI:29036"/>
    </cofactor>
</comment>
<evidence type="ECO:0000256" key="3">
    <source>
        <dbReference type="ARBA" id="ARBA00022525"/>
    </source>
</evidence>
<dbReference type="PANTHER" id="PTHR33353:SF36">
    <property type="entry name" value="ENDO-BETA-1,4-GLUCANASE D"/>
    <property type="match status" value="1"/>
</dbReference>
<comment type="function">
    <text evidence="15">Lytic polysaccharide monooxygenase (LMPO) that depolymerizes crystalline and amorphous polysaccharides via the oxidation of scissile alpha- or beta-(1-4)-glycosidic bonds, yielding C1 and/or C4 oxidation products. Catalysis by LPMOs requires the reduction of the active-site copper from Cu(II) to Cu(I) by a reducing agent and H(2)O(2) or O(2) as a cosubstrate.</text>
</comment>
<organism evidence="19 20">
    <name type="scientific">Trichodelitschia bisporula</name>
    <dbReference type="NCBI Taxonomy" id="703511"/>
    <lineage>
        <taxon>Eukaryota</taxon>
        <taxon>Fungi</taxon>
        <taxon>Dikarya</taxon>
        <taxon>Ascomycota</taxon>
        <taxon>Pezizomycotina</taxon>
        <taxon>Dothideomycetes</taxon>
        <taxon>Dothideomycetes incertae sedis</taxon>
        <taxon>Phaeotrichales</taxon>
        <taxon>Phaeotrichaceae</taxon>
        <taxon>Trichodelitschia</taxon>
    </lineage>
</organism>
<dbReference type="CDD" id="cd21175">
    <property type="entry name" value="LPMO_AA9"/>
    <property type="match status" value="1"/>
</dbReference>
<dbReference type="InterPro" id="IPR049892">
    <property type="entry name" value="AA9"/>
</dbReference>
<feature type="region of interest" description="Disordered" evidence="16">
    <location>
        <begin position="305"/>
        <end position="358"/>
    </location>
</feature>
<evidence type="ECO:0000313" key="19">
    <source>
        <dbReference type="EMBL" id="KAF2397150.1"/>
    </source>
</evidence>
<comment type="domain">
    <text evidence="15">Has a modular structure: an endo-beta-1,4-glucanase catalytic module at the N-terminus, a linker rich in serines and threonines, and a C-terminal carbohydrate-binding module (CBM).</text>
</comment>
<name>A0A6G1HMA7_9PEZI</name>
<comment type="similarity">
    <text evidence="13">Belongs to the polysaccharide monooxygenase AA9 family.</text>
</comment>
<evidence type="ECO:0000256" key="12">
    <source>
        <dbReference type="ARBA" id="ARBA00023326"/>
    </source>
</evidence>
<evidence type="ECO:0000256" key="4">
    <source>
        <dbReference type="ARBA" id="ARBA00022723"/>
    </source>
</evidence>
<keyword evidence="8" id="KW-0186">Copper</keyword>
<evidence type="ECO:0000256" key="16">
    <source>
        <dbReference type="SAM" id="MobiDB-lite"/>
    </source>
</evidence>
<dbReference type="EC" id="1.14.99.56" evidence="15"/>
<proteinExistence type="inferred from homology"/>
<dbReference type="OrthoDB" id="4849160at2759"/>
<feature type="chain" id="PRO_5026018830" description="AA9 family lytic polysaccharide monooxygenase" evidence="17">
    <location>
        <begin position="21"/>
        <end position="358"/>
    </location>
</feature>
<keyword evidence="6 15" id="KW-0136">Cellulose degradation</keyword>
<evidence type="ECO:0000256" key="6">
    <source>
        <dbReference type="ARBA" id="ARBA00023001"/>
    </source>
</evidence>
<dbReference type="GO" id="GO:0005576">
    <property type="term" value="C:extracellular region"/>
    <property type="evidence" value="ECO:0007669"/>
    <property type="project" value="UniProtKB-SubCell"/>
</dbReference>
<evidence type="ECO:0000313" key="20">
    <source>
        <dbReference type="Proteomes" id="UP000799640"/>
    </source>
</evidence>
<feature type="compositionally biased region" description="Low complexity" evidence="16">
    <location>
        <begin position="305"/>
        <end position="317"/>
    </location>
</feature>
<evidence type="ECO:0000256" key="8">
    <source>
        <dbReference type="ARBA" id="ARBA00023008"/>
    </source>
</evidence>
<dbReference type="InterPro" id="IPR005103">
    <property type="entry name" value="AA9_LPMO"/>
</dbReference>
<evidence type="ECO:0000256" key="2">
    <source>
        <dbReference type="ARBA" id="ARBA00004613"/>
    </source>
</evidence>
<evidence type="ECO:0000256" key="1">
    <source>
        <dbReference type="ARBA" id="ARBA00001973"/>
    </source>
</evidence>
<dbReference type="AlphaFoldDB" id="A0A6G1HMA7"/>
<evidence type="ECO:0000256" key="11">
    <source>
        <dbReference type="ARBA" id="ARBA00023277"/>
    </source>
</evidence>
<keyword evidence="4" id="KW-0479">Metal-binding</keyword>
<keyword evidence="11 15" id="KW-0119">Carbohydrate metabolism</keyword>
<dbReference type="GO" id="GO:0030245">
    <property type="term" value="P:cellulose catabolic process"/>
    <property type="evidence" value="ECO:0007669"/>
    <property type="project" value="UniProtKB-UniRule"/>
</dbReference>
<evidence type="ECO:0000256" key="17">
    <source>
        <dbReference type="SAM" id="SignalP"/>
    </source>
</evidence>
<keyword evidence="12 15" id="KW-0624">Polysaccharide degradation</keyword>
<keyword evidence="5 17" id="KW-0732">Signal</keyword>
<evidence type="ECO:0000256" key="13">
    <source>
        <dbReference type="ARBA" id="ARBA00044502"/>
    </source>
</evidence>
<dbReference type="GO" id="GO:0004497">
    <property type="term" value="F:monooxygenase activity"/>
    <property type="evidence" value="ECO:0007669"/>
    <property type="project" value="UniProtKB-KW"/>
</dbReference>
<evidence type="ECO:0000256" key="7">
    <source>
        <dbReference type="ARBA" id="ARBA00023002"/>
    </source>
</evidence>
<dbReference type="EMBL" id="ML996704">
    <property type="protein sequence ID" value="KAF2397150.1"/>
    <property type="molecule type" value="Genomic_DNA"/>
</dbReference>
<feature type="compositionally biased region" description="Low complexity" evidence="16">
    <location>
        <begin position="327"/>
        <end position="347"/>
    </location>
</feature>
<sequence length="358" mass="36505">MTKSLITASLLATLATHVAAHGIVTKIVVGGTKTYQGYSPDFQYQPTPPAVIGWTAPLTQDRGFVEPASFGSPDIICHKGATPGKAVAQVVAGETIDLQWTVWPDSHKGPVMDYLADCGSDCTTVDKTQLKFFKIDGVGITNPAGTPPNFASDDMIKNASTWSVKIPASIKPGNYVLRHETIALHSAGQENGAQAYPQCINIQVTGSGTASPAGVAGTSLYKSTDPGIIFDIYRKFTSTSEYPVPGPAVFDGSSSGSAPAPVASAAPAASKASSAAAPAATVPATKPSSVAAPATTLPATTLKTSTTAAPASSAAPVQNNTGGQGGSAPPQRGQGPPPKQNNGQCNGRFSRGNRGCRR</sequence>
<accession>A0A6G1HMA7</accession>
<keyword evidence="3 15" id="KW-0964">Secreted</keyword>
<dbReference type="GO" id="GO:0008810">
    <property type="term" value="F:cellulase activity"/>
    <property type="evidence" value="ECO:0007669"/>
    <property type="project" value="UniProtKB-UniRule"/>
</dbReference>
<comment type="subcellular location">
    <subcellularLocation>
        <location evidence="2 15">Secreted</location>
    </subcellularLocation>
</comment>
<evidence type="ECO:0000256" key="15">
    <source>
        <dbReference type="RuleBase" id="RU368122"/>
    </source>
</evidence>
<feature type="domain" description="Auxiliary Activity family 9 catalytic" evidence="18">
    <location>
        <begin position="21"/>
        <end position="242"/>
    </location>
</feature>
<gene>
    <name evidence="19" type="ORF">EJ06DRAFT_533337</name>
</gene>
<evidence type="ECO:0000259" key="18">
    <source>
        <dbReference type="Pfam" id="PF03443"/>
    </source>
</evidence>
<keyword evidence="7" id="KW-0560">Oxidoreductase</keyword>
<evidence type="ECO:0000256" key="9">
    <source>
        <dbReference type="ARBA" id="ARBA00023033"/>
    </source>
</evidence>
<evidence type="ECO:0000256" key="10">
    <source>
        <dbReference type="ARBA" id="ARBA00023157"/>
    </source>
</evidence>
<dbReference type="GO" id="GO:0046872">
    <property type="term" value="F:metal ion binding"/>
    <property type="evidence" value="ECO:0007669"/>
    <property type="project" value="UniProtKB-KW"/>
</dbReference>
<reference evidence="19" key="1">
    <citation type="journal article" date="2020" name="Stud. Mycol.">
        <title>101 Dothideomycetes genomes: a test case for predicting lifestyles and emergence of pathogens.</title>
        <authorList>
            <person name="Haridas S."/>
            <person name="Albert R."/>
            <person name="Binder M."/>
            <person name="Bloem J."/>
            <person name="Labutti K."/>
            <person name="Salamov A."/>
            <person name="Andreopoulos B."/>
            <person name="Baker S."/>
            <person name="Barry K."/>
            <person name="Bills G."/>
            <person name="Bluhm B."/>
            <person name="Cannon C."/>
            <person name="Castanera R."/>
            <person name="Culley D."/>
            <person name="Daum C."/>
            <person name="Ezra D."/>
            <person name="Gonzalez J."/>
            <person name="Henrissat B."/>
            <person name="Kuo A."/>
            <person name="Liang C."/>
            <person name="Lipzen A."/>
            <person name="Lutzoni F."/>
            <person name="Magnuson J."/>
            <person name="Mondo S."/>
            <person name="Nolan M."/>
            <person name="Ohm R."/>
            <person name="Pangilinan J."/>
            <person name="Park H.-J."/>
            <person name="Ramirez L."/>
            <person name="Alfaro M."/>
            <person name="Sun H."/>
            <person name="Tritt A."/>
            <person name="Yoshinaga Y."/>
            <person name="Zwiers L.-H."/>
            <person name="Turgeon B."/>
            <person name="Goodwin S."/>
            <person name="Spatafora J."/>
            <person name="Crous P."/>
            <person name="Grigoriev I."/>
        </authorList>
    </citation>
    <scope>NUCLEOTIDE SEQUENCE</scope>
    <source>
        <strain evidence="19">CBS 262.69</strain>
    </source>
</reference>
<evidence type="ECO:0000256" key="5">
    <source>
        <dbReference type="ARBA" id="ARBA00022729"/>
    </source>
</evidence>
<dbReference type="Proteomes" id="UP000799640">
    <property type="component" value="Unassembled WGS sequence"/>
</dbReference>
<keyword evidence="10 15" id="KW-1015">Disulfide bond</keyword>
<dbReference type="GO" id="GO:0030248">
    <property type="term" value="F:cellulose binding"/>
    <property type="evidence" value="ECO:0007669"/>
    <property type="project" value="UniProtKB-UniRule"/>
</dbReference>
<feature type="signal peptide" evidence="17">
    <location>
        <begin position="1"/>
        <end position="20"/>
    </location>
</feature>
<keyword evidence="20" id="KW-1185">Reference proteome</keyword>